<dbReference type="EMBL" id="JBHSHC010000112">
    <property type="protein sequence ID" value="MFC4768866.1"/>
    <property type="molecule type" value="Genomic_DNA"/>
</dbReference>
<name>A0ABV9Q2Z8_9BACL</name>
<sequence>MQQVIWSFRYSLEGALKRILYENGNPLSEEELAIIVAEEYSFREQRSRETLRMRIHKALNAPHGAFVQDGQKWTLRQLESDELHNEVYALFQYYRCPFKQGEVLRMLQQRTQRSKGELMSRVDLERDWRFARLEEGDWVLTEWELDSIDDSLEPVKGEATMNQHEDLVTLVAAEIEGYLTQLQQRDQEIPKEVIEKFNSEDLRSIERLMGEKKRIAGFIDDLQQLVNKWSQQKEPVNV</sequence>
<reference evidence="2" key="1">
    <citation type="journal article" date="2019" name="Int. J. Syst. Evol. Microbiol.">
        <title>The Global Catalogue of Microorganisms (GCM) 10K type strain sequencing project: providing services to taxonomists for standard genome sequencing and annotation.</title>
        <authorList>
            <consortium name="The Broad Institute Genomics Platform"/>
            <consortium name="The Broad Institute Genome Sequencing Center for Infectious Disease"/>
            <person name="Wu L."/>
            <person name="Ma J."/>
        </authorList>
    </citation>
    <scope>NUCLEOTIDE SEQUENCE [LARGE SCALE GENOMIC DNA]</scope>
    <source>
        <strain evidence="2">WYCCWR 12678</strain>
    </source>
</reference>
<evidence type="ECO:0000313" key="2">
    <source>
        <dbReference type="Proteomes" id="UP001596002"/>
    </source>
</evidence>
<dbReference type="Proteomes" id="UP001596002">
    <property type="component" value="Unassembled WGS sequence"/>
</dbReference>
<proteinExistence type="predicted"/>
<evidence type="ECO:0000313" key="1">
    <source>
        <dbReference type="EMBL" id="MFC4768866.1"/>
    </source>
</evidence>
<gene>
    <name evidence="1" type="ORF">ACFO8Q_16080</name>
</gene>
<accession>A0ABV9Q2Z8</accession>
<dbReference type="RefSeq" id="WP_380026816.1">
    <property type="nucleotide sequence ID" value="NZ_JBHSHC010000112.1"/>
</dbReference>
<protein>
    <submittedName>
        <fullName evidence="1">Uncharacterized protein</fullName>
    </submittedName>
</protein>
<organism evidence="1 2">
    <name type="scientific">Effusibacillus consociatus</name>
    <dbReference type="NCBI Taxonomy" id="1117041"/>
    <lineage>
        <taxon>Bacteria</taxon>
        <taxon>Bacillati</taxon>
        <taxon>Bacillota</taxon>
        <taxon>Bacilli</taxon>
        <taxon>Bacillales</taxon>
        <taxon>Alicyclobacillaceae</taxon>
        <taxon>Effusibacillus</taxon>
    </lineage>
</organism>
<keyword evidence="2" id="KW-1185">Reference proteome</keyword>
<comment type="caution">
    <text evidence="1">The sequence shown here is derived from an EMBL/GenBank/DDBJ whole genome shotgun (WGS) entry which is preliminary data.</text>
</comment>